<comment type="caution">
    <text evidence="5">The sequence shown here is derived from an EMBL/GenBank/DDBJ whole genome shotgun (WGS) entry which is preliminary data.</text>
</comment>
<dbReference type="InterPro" id="IPR000675">
    <property type="entry name" value="Cutinase/axe"/>
</dbReference>
<evidence type="ECO:0000256" key="1">
    <source>
        <dbReference type="ARBA" id="ARBA00022737"/>
    </source>
</evidence>
<feature type="chain" id="PRO_5026831326" evidence="3">
    <location>
        <begin position="37"/>
        <end position="996"/>
    </location>
</feature>
<dbReference type="InterPro" id="IPR000408">
    <property type="entry name" value="Reg_chr_condens"/>
</dbReference>
<dbReference type="SUPFAM" id="SSF53474">
    <property type="entry name" value="alpha/beta-Hydrolases"/>
    <property type="match status" value="1"/>
</dbReference>
<dbReference type="PANTHER" id="PTHR22870">
    <property type="entry name" value="REGULATOR OF CHROMOSOME CONDENSATION"/>
    <property type="match status" value="1"/>
</dbReference>
<dbReference type="Gene3D" id="3.40.50.1820">
    <property type="entry name" value="alpha/beta hydrolase"/>
    <property type="match status" value="1"/>
</dbReference>
<evidence type="ECO:0000256" key="2">
    <source>
        <dbReference type="ARBA" id="ARBA00022801"/>
    </source>
</evidence>
<keyword evidence="3" id="KW-0732">Signal</keyword>
<feature type="signal peptide" evidence="3">
    <location>
        <begin position="1"/>
        <end position="36"/>
    </location>
</feature>
<dbReference type="Pfam" id="PF00415">
    <property type="entry name" value="RCC1"/>
    <property type="match status" value="3"/>
</dbReference>
<dbReference type="PROSITE" id="PS50012">
    <property type="entry name" value="RCC1_3"/>
    <property type="match status" value="6"/>
</dbReference>
<evidence type="ECO:0000313" key="5">
    <source>
        <dbReference type="EMBL" id="MVQ51218.1"/>
    </source>
</evidence>
<feature type="domain" description="Endonuclease/exonuclease/phosphatase" evidence="4">
    <location>
        <begin position="760"/>
        <end position="966"/>
    </location>
</feature>
<dbReference type="Pfam" id="PF03372">
    <property type="entry name" value="Exo_endo_phos"/>
    <property type="match status" value="1"/>
</dbReference>
<gene>
    <name evidence="5" type="ORF">GON03_18705</name>
</gene>
<dbReference type="InterPro" id="IPR005135">
    <property type="entry name" value="Endo/exonuclease/phosphatase"/>
</dbReference>
<dbReference type="RefSeq" id="WP_157344457.1">
    <property type="nucleotide sequence ID" value="NZ_WSEK01000004.1"/>
</dbReference>
<name>A0A6L6XVY0_9ACTN</name>
<dbReference type="Pfam" id="PF13540">
    <property type="entry name" value="RCC1_2"/>
    <property type="match status" value="1"/>
</dbReference>
<protein>
    <submittedName>
        <fullName evidence="5">Cutinase family protein</fullName>
    </submittedName>
</protein>
<dbReference type="InterPro" id="IPR051210">
    <property type="entry name" value="Ub_ligase/GEF_domain"/>
</dbReference>
<reference evidence="5 6" key="1">
    <citation type="submission" date="2019-12" db="EMBL/GenBank/DDBJ databases">
        <authorList>
            <person name="Huq M.A."/>
        </authorList>
    </citation>
    <scope>NUCLEOTIDE SEQUENCE [LARGE SCALE GENOMIC DNA]</scope>
    <source>
        <strain evidence="5 6">MAH-18</strain>
    </source>
</reference>
<dbReference type="Gene3D" id="3.60.10.10">
    <property type="entry name" value="Endonuclease/exonuclease/phosphatase"/>
    <property type="match status" value="1"/>
</dbReference>
<dbReference type="SUPFAM" id="SSF50985">
    <property type="entry name" value="RCC1/BLIP-II"/>
    <property type="match status" value="2"/>
</dbReference>
<keyword evidence="1" id="KW-0677">Repeat</keyword>
<keyword evidence="6" id="KW-1185">Reference proteome</keyword>
<dbReference type="AlphaFoldDB" id="A0A6L6XVY0"/>
<evidence type="ECO:0000313" key="6">
    <source>
        <dbReference type="Proteomes" id="UP000473525"/>
    </source>
</evidence>
<keyword evidence="2" id="KW-0378">Hydrolase</keyword>
<dbReference type="SUPFAM" id="SSF56219">
    <property type="entry name" value="DNase I-like"/>
    <property type="match status" value="1"/>
</dbReference>
<dbReference type="GO" id="GO:0016787">
    <property type="term" value="F:hydrolase activity"/>
    <property type="evidence" value="ECO:0007669"/>
    <property type="project" value="UniProtKB-KW"/>
</dbReference>
<evidence type="ECO:0000259" key="4">
    <source>
        <dbReference type="Pfam" id="PF03372"/>
    </source>
</evidence>
<organism evidence="5 6">
    <name type="scientific">Nocardioides agri</name>
    <dbReference type="NCBI Taxonomy" id="2682843"/>
    <lineage>
        <taxon>Bacteria</taxon>
        <taxon>Bacillati</taxon>
        <taxon>Actinomycetota</taxon>
        <taxon>Actinomycetes</taxon>
        <taxon>Propionibacteriales</taxon>
        <taxon>Nocardioidaceae</taxon>
        <taxon>Nocardioides</taxon>
    </lineage>
</organism>
<proteinExistence type="predicted"/>
<accession>A0A6L6XVY0</accession>
<dbReference type="Proteomes" id="UP000473525">
    <property type="component" value="Unassembled WGS sequence"/>
</dbReference>
<dbReference type="PANTHER" id="PTHR22870:SF408">
    <property type="entry name" value="OS09G0560450 PROTEIN"/>
    <property type="match status" value="1"/>
</dbReference>
<dbReference type="SMART" id="SM01110">
    <property type="entry name" value="Cutinase"/>
    <property type="match status" value="1"/>
</dbReference>
<evidence type="ECO:0000256" key="3">
    <source>
        <dbReference type="SAM" id="SignalP"/>
    </source>
</evidence>
<dbReference type="InterPro" id="IPR029058">
    <property type="entry name" value="AB_hydrolase_fold"/>
</dbReference>
<dbReference type="InterPro" id="IPR009091">
    <property type="entry name" value="RCC1/BLIP-II"/>
</dbReference>
<dbReference type="InterPro" id="IPR036691">
    <property type="entry name" value="Endo/exonu/phosph_ase_sf"/>
</dbReference>
<dbReference type="Gene3D" id="2.130.10.30">
    <property type="entry name" value="Regulator of chromosome condensation 1/beta-lactamase-inhibitor protein II"/>
    <property type="match status" value="2"/>
</dbReference>
<dbReference type="EMBL" id="WSEK01000004">
    <property type="protein sequence ID" value="MVQ51218.1"/>
    <property type="molecule type" value="Genomic_DNA"/>
</dbReference>
<sequence>MTLGTRHHLRKAGAASLLVLALTASLLAATSSSVEAGDEVGATSPTARRSSCADVLLVGVDGNGQGPKRGKTFGPAVGRFAGTYARQLGRGRSVQEKRLAVRTPKLATLTARHLSGKPAADSIRKASLRRWLAPVPQARKAVIATLDAAATSCPEQQFVLVGYAQGARAVHGALGTLRERPYGGRIVAGVLISDPGHRKGIEVRLGRKVDAPPAPSDTFGVWNICTTGDLVCAPGRTAFRPAVATAQRYHRSTPTVTKVRAAVLDRARRWPAPKPAITVRAALVDAPIQIALQADATASTRPGAQWTATSALPPGVTLSPTGVLSGAVSTRGQWAITYTVAGTAPATTPHSGQVVLTVSDGATSVSSGGQVTCATDGGGGATCWGANQFGQLGNGTTAGSAAPVAVAGTGWQSISTSGGSTCGIKVDGTLWCWGLNNFAQLGIDKTAPQKKPRQVSPGTAWSKVSTSWFNTCAITTGGDLYCWGQNLRGAVGTGGTSRLVARPVLVGPAGAGWLDVSTGGWHTCAVRGDGTMWCWGQNTFGQVGNATAGVQTAPVQVGPATNWRQVSTSWGHSCGVTGAGEMACWGINKDGQIGTGTLDDAWSPQPVGAGQVWTSVSAGDASTCALNSGAQTWCWGGNRYGQLGTGTNVGSAVPVLASALPALTSLTSGWMHACGLAGPVPMCWGSNEAGQLGASGTPPTARSAAVSSADAARAHDVVRRGAVALRLSPAAQVESEIGDRPAVSATARRKAKKSFTAKVMTFNLLGSQHTAPTGDRPDWAPGRIRSEWASSLITSRDGSLVGLQEIQPDQVTSLNAATEGRYTFFPGTSMGYAGAPQSIMWRTADWTPVWTDTVTIPFMRNQPRPQPVVRLRNNASGQELYFINAHFSPGSMESDRRRATAIIIRTIRKLQKDGLPILLTGDLNDNHRVFCQVTGKTKLRAALGGSNNGSCKPPAGRRVDWIFGSVGAFGQIAISQGSQVRRTTDHSVHDVPFSVQ</sequence>
<dbReference type="Pfam" id="PF01083">
    <property type="entry name" value="Cutinase"/>
    <property type="match status" value="1"/>
</dbReference>